<dbReference type="InterPro" id="IPR001387">
    <property type="entry name" value="Cro/C1-type_HTH"/>
</dbReference>
<dbReference type="AlphaFoldDB" id="A0A7X6F3W9"/>
<dbReference type="InterPro" id="IPR010982">
    <property type="entry name" value="Lambda_DNA-bd_dom_sf"/>
</dbReference>
<dbReference type="Pfam" id="PF01381">
    <property type="entry name" value="HTH_3"/>
    <property type="match status" value="1"/>
</dbReference>
<proteinExistence type="predicted"/>
<dbReference type="Gene3D" id="1.10.260.40">
    <property type="entry name" value="lambda repressor-like DNA-binding domains"/>
    <property type="match status" value="1"/>
</dbReference>
<sequence>MLNADELEHAGAAVSLDLMMLLDGVKRRIKAVPAAEYGDLAEECGVSVPTLYAIIADRRLPSLPTFQKLCNYFAITVDVATHKQVMPPVVKPNS</sequence>
<dbReference type="SMART" id="SM00530">
    <property type="entry name" value="HTH_XRE"/>
    <property type="match status" value="1"/>
</dbReference>
<evidence type="ECO:0000313" key="1">
    <source>
        <dbReference type="EMBL" id="QPK10770.1"/>
    </source>
</evidence>
<name>A0A7X6F3W9_9HYPH</name>
<gene>
    <name evidence="1" type="ORF">HER27_009595</name>
</gene>
<accession>A0A7X6F3W9</accession>
<dbReference type="Proteomes" id="UP000540266">
    <property type="component" value="Chromosome"/>
</dbReference>
<dbReference type="CDD" id="cd00093">
    <property type="entry name" value="HTH_XRE"/>
    <property type="match status" value="1"/>
</dbReference>
<dbReference type="RefSeq" id="WP_064829939.1">
    <property type="nucleotide sequence ID" value="NZ_CP013532.1"/>
</dbReference>
<dbReference type="SUPFAM" id="SSF47413">
    <property type="entry name" value="lambda repressor-like DNA-binding domains"/>
    <property type="match status" value="1"/>
</dbReference>
<dbReference type="GeneID" id="45957320"/>
<dbReference type="EMBL" id="CP064931">
    <property type="protein sequence ID" value="QPK10770.1"/>
    <property type="molecule type" value="Genomic_DNA"/>
</dbReference>
<organism evidence="1 2">
    <name type="scientific">Rhizobium phaseoli</name>
    <dbReference type="NCBI Taxonomy" id="396"/>
    <lineage>
        <taxon>Bacteria</taxon>
        <taxon>Pseudomonadati</taxon>
        <taxon>Pseudomonadota</taxon>
        <taxon>Alphaproteobacteria</taxon>
        <taxon>Hyphomicrobiales</taxon>
        <taxon>Rhizobiaceae</taxon>
        <taxon>Rhizobium/Agrobacterium group</taxon>
        <taxon>Rhizobium</taxon>
    </lineage>
</organism>
<dbReference type="GO" id="GO:0003677">
    <property type="term" value="F:DNA binding"/>
    <property type="evidence" value="ECO:0007669"/>
    <property type="project" value="InterPro"/>
</dbReference>
<reference evidence="1 2" key="1">
    <citation type="submission" date="2020-11" db="EMBL/GenBank/DDBJ databases">
        <title>Indigenous Rhizobia Nodulating Common beans in Western Kenya.</title>
        <authorList>
            <person name="Wekesa C.S."/>
            <person name="Oelmueller R."/>
            <person name="Furch A.C."/>
        </authorList>
    </citation>
    <scope>NUCLEOTIDE SEQUENCE [LARGE SCALE GENOMIC DNA]</scope>
    <source>
        <strain evidence="2">BS3</strain>
    </source>
</reference>
<evidence type="ECO:0000313" key="2">
    <source>
        <dbReference type="Proteomes" id="UP000540266"/>
    </source>
</evidence>
<dbReference type="PROSITE" id="PS50943">
    <property type="entry name" value="HTH_CROC1"/>
    <property type="match status" value="1"/>
</dbReference>
<protein>
    <submittedName>
        <fullName evidence="1">Helix-turn-helix transcriptional regulator</fullName>
    </submittedName>
</protein>